<protein>
    <submittedName>
        <fullName evidence="4">Nucleoside hydrolase</fullName>
    </submittedName>
</protein>
<reference evidence="4 5" key="1">
    <citation type="submission" date="2018-08" db="EMBL/GenBank/DDBJ databases">
        <title>A genome reference for cultivated species of the human gut microbiota.</title>
        <authorList>
            <person name="Zou Y."/>
            <person name="Xue W."/>
            <person name="Luo G."/>
        </authorList>
    </citation>
    <scope>NUCLEOTIDE SEQUENCE [LARGE SCALE GENOMIC DNA]</scope>
    <source>
        <strain evidence="4 5">TF08-11</strain>
    </source>
</reference>
<dbReference type="InterPro" id="IPR001910">
    <property type="entry name" value="Inosine/uridine_hydrolase_dom"/>
</dbReference>
<feature type="domain" description="Inosine/uridine-preferring nucleoside hydrolase" evidence="3">
    <location>
        <begin position="11"/>
        <end position="307"/>
    </location>
</feature>
<keyword evidence="2" id="KW-0326">Glycosidase</keyword>
<proteinExistence type="predicted"/>
<evidence type="ECO:0000313" key="5">
    <source>
        <dbReference type="Proteomes" id="UP000260721"/>
    </source>
</evidence>
<dbReference type="Pfam" id="PF01156">
    <property type="entry name" value="IU_nuc_hydro"/>
    <property type="match status" value="1"/>
</dbReference>
<name>A0A3E3DVF4_9FIRM</name>
<evidence type="ECO:0000259" key="3">
    <source>
        <dbReference type="Pfam" id="PF01156"/>
    </source>
</evidence>
<dbReference type="SUPFAM" id="SSF53590">
    <property type="entry name" value="Nucleoside hydrolase"/>
    <property type="match status" value="1"/>
</dbReference>
<dbReference type="InterPro" id="IPR023186">
    <property type="entry name" value="IUNH"/>
</dbReference>
<dbReference type="PANTHER" id="PTHR12304">
    <property type="entry name" value="INOSINE-URIDINE PREFERRING NUCLEOSIDE HYDROLASE"/>
    <property type="match status" value="1"/>
</dbReference>
<accession>A0A3E3DVF4</accession>
<evidence type="ECO:0000313" key="4">
    <source>
        <dbReference type="EMBL" id="RGD72959.1"/>
    </source>
</evidence>
<dbReference type="AlphaFoldDB" id="A0A3E3DVF4"/>
<dbReference type="GO" id="GO:0008477">
    <property type="term" value="F:purine nucleosidase activity"/>
    <property type="evidence" value="ECO:0007669"/>
    <property type="project" value="TreeGrafter"/>
</dbReference>
<keyword evidence="1 4" id="KW-0378">Hydrolase</keyword>
<dbReference type="Gene3D" id="3.90.245.10">
    <property type="entry name" value="Ribonucleoside hydrolase-like"/>
    <property type="match status" value="1"/>
</dbReference>
<dbReference type="STRING" id="1123313.GCA_000420345_00941"/>
<evidence type="ECO:0000256" key="2">
    <source>
        <dbReference type="ARBA" id="ARBA00023295"/>
    </source>
</evidence>
<gene>
    <name evidence="4" type="ORF">DXC78_11860</name>
</gene>
<sequence>MQRRDSLKRKVILDCDPGIDDSLAIMLALSSSEIEVIGITVVAGNAPVVMGYQNAKKVLKHMGRLDIPVYIGEEKPLIKDFVNALDTHGSDGLGESFLQQVIDQPPLKSAVDFFRESLHEQSVSVIALGPLTNLAKLIEADVSAFAKIEQLVSMGGSYKAHGNCSPVAEYNYWEDPEAAHIVFQQMKKLHKKIHMVGLDVTRKIVLTPTLLEYIKRLDEKQGEFISKITKFYFDFHWHWEHIIGCVINDPLAVAYFLKPDLCQGFEAYTDIETQGIARGQSIVDAYDFYKEEKNVYILTSVEVKEFFYFFLERILHLKREELSYLEEIFKGETA</sequence>
<dbReference type="PANTHER" id="PTHR12304:SF4">
    <property type="entry name" value="URIDINE NUCLEOSIDASE"/>
    <property type="match status" value="1"/>
</dbReference>
<organism evidence="4 5">
    <name type="scientific">Faecalicoccus pleomorphus</name>
    <dbReference type="NCBI Taxonomy" id="1323"/>
    <lineage>
        <taxon>Bacteria</taxon>
        <taxon>Bacillati</taxon>
        <taxon>Bacillota</taxon>
        <taxon>Erysipelotrichia</taxon>
        <taxon>Erysipelotrichales</taxon>
        <taxon>Erysipelotrichaceae</taxon>
        <taxon>Faecalicoccus</taxon>
    </lineage>
</organism>
<dbReference type="GO" id="GO:0006152">
    <property type="term" value="P:purine nucleoside catabolic process"/>
    <property type="evidence" value="ECO:0007669"/>
    <property type="project" value="TreeGrafter"/>
</dbReference>
<dbReference type="Proteomes" id="UP000260721">
    <property type="component" value="Unassembled WGS sequence"/>
</dbReference>
<dbReference type="GO" id="GO:0005829">
    <property type="term" value="C:cytosol"/>
    <property type="evidence" value="ECO:0007669"/>
    <property type="project" value="TreeGrafter"/>
</dbReference>
<dbReference type="EMBL" id="QUSK01000036">
    <property type="protein sequence ID" value="RGD72959.1"/>
    <property type="molecule type" value="Genomic_DNA"/>
</dbReference>
<evidence type="ECO:0000256" key="1">
    <source>
        <dbReference type="ARBA" id="ARBA00022801"/>
    </source>
</evidence>
<dbReference type="InterPro" id="IPR036452">
    <property type="entry name" value="Ribo_hydro-like"/>
</dbReference>
<comment type="caution">
    <text evidence="4">The sequence shown here is derived from an EMBL/GenBank/DDBJ whole genome shotgun (WGS) entry which is preliminary data.</text>
</comment>